<evidence type="ECO:0000256" key="5">
    <source>
        <dbReference type="ARBA" id="ARBA00022989"/>
    </source>
</evidence>
<sequence>MAGMKFEYDEKGGTFYYFLISFYVLVLIPATYYGWLFIRKKENKEVSEKDCRCLPCLNKEKLLETTQPKQKVKRPLVIILLIIGWSIFFFLAYKTSQIELDYSEYDPYTILELERGSSVKEIKSQYRKLSKKHHPDKGGDHKTFMKIAKAYAALTDEESRKNWEEYGNPDGPTATNFGIALPIWIVEKQNSMWVLGLYALVFMIILPVVVGTWWYRSIQFSGDQVLLDTMKFYGQFFSRTPNMTLKRILMILGGSFEFSKFYNKDIIDRESDNIEIPQLMKELPNLNEKNKEKPFNLSYSLKARALIHAHLGRISLPPTTLENDKNYVLGKYATKAPRLNTVEYCIKICQMLVQACGIQKVLAAITHITKNAIHFVTKRRCIKTIKQFVEMKSKERRALLRTLSDAEYSSCDSRKKTLEPNESDEEDEKREDAGDKMEEERKKLMKNKTFVAESSENEKEKAKKPKSRNTHGSCTCCE</sequence>
<accession>A0A7I8WEF2</accession>
<protein>
    <submittedName>
        <fullName evidence="10">DgyrCDS14665</fullName>
    </submittedName>
</protein>
<dbReference type="InterPro" id="IPR004179">
    <property type="entry name" value="Sec63-dom"/>
</dbReference>
<evidence type="ECO:0000313" key="10">
    <source>
        <dbReference type="EMBL" id="CAD5126571.1"/>
    </source>
</evidence>
<dbReference type="InterPro" id="IPR001623">
    <property type="entry name" value="DnaJ_domain"/>
</dbReference>
<dbReference type="Proteomes" id="UP000549394">
    <property type="component" value="Unassembled WGS sequence"/>
</dbReference>
<feature type="domain" description="J" evidence="9">
    <location>
        <begin position="106"/>
        <end position="167"/>
    </location>
</feature>
<evidence type="ECO:0000256" key="3">
    <source>
        <dbReference type="ARBA" id="ARBA00022692"/>
    </source>
</evidence>
<dbReference type="CDD" id="cd06257">
    <property type="entry name" value="DnaJ"/>
    <property type="match status" value="1"/>
</dbReference>
<dbReference type="SUPFAM" id="SSF158702">
    <property type="entry name" value="Sec63 N-terminal domain-like"/>
    <property type="match status" value="1"/>
</dbReference>
<dbReference type="InterPro" id="IPR036869">
    <property type="entry name" value="J_dom_sf"/>
</dbReference>
<keyword evidence="3 8" id="KW-0812">Transmembrane</keyword>
<keyword evidence="4" id="KW-0653">Protein transport</keyword>
<name>A0A7I8WEF2_9ANNE</name>
<dbReference type="Gene3D" id="1.10.287.110">
    <property type="entry name" value="DnaJ domain"/>
    <property type="match status" value="1"/>
</dbReference>
<evidence type="ECO:0000313" key="11">
    <source>
        <dbReference type="Proteomes" id="UP000549394"/>
    </source>
</evidence>
<reference evidence="10 11" key="1">
    <citation type="submission" date="2020-08" db="EMBL/GenBank/DDBJ databases">
        <authorList>
            <person name="Hejnol A."/>
        </authorList>
    </citation>
    <scope>NUCLEOTIDE SEQUENCE [LARGE SCALE GENOMIC DNA]</scope>
</reference>
<keyword evidence="11" id="KW-1185">Reference proteome</keyword>
<evidence type="ECO:0000259" key="9">
    <source>
        <dbReference type="PROSITE" id="PS50076"/>
    </source>
</evidence>
<organism evidence="10 11">
    <name type="scientific">Dimorphilus gyrociliatus</name>
    <dbReference type="NCBI Taxonomy" id="2664684"/>
    <lineage>
        <taxon>Eukaryota</taxon>
        <taxon>Metazoa</taxon>
        <taxon>Spiralia</taxon>
        <taxon>Lophotrochozoa</taxon>
        <taxon>Annelida</taxon>
        <taxon>Polychaeta</taxon>
        <taxon>Polychaeta incertae sedis</taxon>
        <taxon>Dinophilidae</taxon>
        <taxon>Dimorphilus</taxon>
    </lineage>
</organism>
<evidence type="ECO:0000256" key="6">
    <source>
        <dbReference type="ARBA" id="ARBA00023136"/>
    </source>
</evidence>
<evidence type="ECO:0000256" key="1">
    <source>
        <dbReference type="ARBA" id="ARBA00004127"/>
    </source>
</evidence>
<feature type="transmembrane region" description="Helical" evidence="8">
    <location>
        <begin position="15"/>
        <end position="38"/>
    </location>
</feature>
<dbReference type="PRINTS" id="PR00625">
    <property type="entry name" value="JDOMAIN"/>
</dbReference>
<dbReference type="Gene3D" id="1.10.150.20">
    <property type="entry name" value="5' to 3' exonuclease, C-terminal subdomain"/>
    <property type="match status" value="1"/>
</dbReference>
<dbReference type="FunFam" id="1.10.287.110:FF:000063">
    <property type="entry name" value="Translocation protein SEC63"/>
    <property type="match status" value="1"/>
</dbReference>
<dbReference type="OrthoDB" id="1734229at2759"/>
<dbReference type="Gene3D" id="1.10.3380.10">
    <property type="entry name" value="Sec63 N-terminal domain-like domain"/>
    <property type="match status" value="1"/>
</dbReference>
<dbReference type="GO" id="GO:0003723">
    <property type="term" value="F:RNA binding"/>
    <property type="evidence" value="ECO:0007669"/>
    <property type="project" value="TreeGrafter"/>
</dbReference>
<dbReference type="GO" id="GO:0006620">
    <property type="term" value="P:post-translational protein targeting to endoplasmic reticulum membrane"/>
    <property type="evidence" value="ECO:0007669"/>
    <property type="project" value="TreeGrafter"/>
</dbReference>
<feature type="region of interest" description="Disordered" evidence="7">
    <location>
        <begin position="411"/>
        <end position="478"/>
    </location>
</feature>
<dbReference type="GO" id="GO:0008320">
    <property type="term" value="F:protein transmembrane transporter activity"/>
    <property type="evidence" value="ECO:0007669"/>
    <property type="project" value="TreeGrafter"/>
</dbReference>
<dbReference type="SUPFAM" id="SSF46565">
    <property type="entry name" value="Chaperone J-domain"/>
    <property type="match status" value="1"/>
</dbReference>
<proteinExistence type="predicted"/>
<evidence type="ECO:0000256" key="7">
    <source>
        <dbReference type="SAM" id="MobiDB-lite"/>
    </source>
</evidence>
<gene>
    <name evidence="10" type="ORF">DGYR_LOCUS13809</name>
</gene>
<feature type="transmembrane region" description="Helical" evidence="8">
    <location>
        <begin position="192"/>
        <end position="215"/>
    </location>
</feature>
<evidence type="ECO:0000256" key="8">
    <source>
        <dbReference type="SAM" id="Phobius"/>
    </source>
</evidence>
<dbReference type="PANTHER" id="PTHR24075">
    <property type="entry name" value="SEC63 DOMAIN-CONTAINING"/>
    <property type="match status" value="1"/>
</dbReference>
<dbReference type="EMBL" id="CAJFCJ010000062">
    <property type="protein sequence ID" value="CAD5126571.1"/>
    <property type="molecule type" value="Genomic_DNA"/>
</dbReference>
<dbReference type="SMART" id="SM00271">
    <property type="entry name" value="DnaJ"/>
    <property type="match status" value="1"/>
</dbReference>
<comment type="caution">
    <text evidence="10">The sequence shown here is derived from an EMBL/GenBank/DDBJ whole genome shotgun (WGS) entry which is preliminary data.</text>
</comment>
<dbReference type="AlphaFoldDB" id="A0A7I8WEF2"/>
<dbReference type="GO" id="GO:0006614">
    <property type="term" value="P:SRP-dependent cotranslational protein targeting to membrane"/>
    <property type="evidence" value="ECO:0007669"/>
    <property type="project" value="TreeGrafter"/>
</dbReference>
<evidence type="ECO:0000256" key="4">
    <source>
        <dbReference type="ARBA" id="ARBA00022927"/>
    </source>
</evidence>
<keyword evidence="6 8" id="KW-0472">Membrane</keyword>
<feature type="compositionally biased region" description="Basic and acidic residues" evidence="7">
    <location>
        <begin position="430"/>
        <end position="442"/>
    </location>
</feature>
<feature type="transmembrane region" description="Helical" evidence="8">
    <location>
        <begin position="76"/>
        <end position="93"/>
    </location>
</feature>
<dbReference type="PANTHER" id="PTHR24075:SF0">
    <property type="entry name" value="TRANSLOCATION PROTEIN SEC63 HOMOLOG"/>
    <property type="match status" value="1"/>
</dbReference>
<comment type="subcellular location">
    <subcellularLocation>
        <location evidence="1">Endomembrane system</location>
        <topology evidence="1">Multi-pass membrane protein</topology>
    </subcellularLocation>
</comment>
<keyword evidence="2" id="KW-0813">Transport</keyword>
<keyword evidence="5 8" id="KW-1133">Transmembrane helix</keyword>
<evidence type="ECO:0000256" key="2">
    <source>
        <dbReference type="ARBA" id="ARBA00022448"/>
    </source>
</evidence>
<dbReference type="Pfam" id="PF00226">
    <property type="entry name" value="DnaJ"/>
    <property type="match status" value="1"/>
</dbReference>
<dbReference type="Pfam" id="PF02889">
    <property type="entry name" value="Sec63"/>
    <property type="match status" value="1"/>
</dbReference>
<dbReference type="PROSITE" id="PS50076">
    <property type="entry name" value="DNAJ_2"/>
    <property type="match status" value="1"/>
</dbReference>
<dbReference type="GO" id="GO:0031207">
    <property type="term" value="C:Sec62/Sec63 complex"/>
    <property type="evidence" value="ECO:0007669"/>
    <property type="project" value="TreeGrafter"/>
</dbReference>